<dbReference type="InterPro" id="IPR002347">
    <property type="entry name" value="SDR_fam"/>
</dbReference>
<sequence length="286" mass="31059">MEGDKIVVITGCSSGIGLDTAVTLAKEKGFKVIATMRNLMKKEPLEKAAGETLNKSLVIKELDISKEDSIVKFVKNTLQEEGRIDVLVNNAAMGQFGTFESVSMEQMQNLFQTNVFGTARITQEVLPDMKKRKSGQIIFISSIAGVKPFPFMDFYVASKFAIEGLVGNLAPVLHHFNISVTSVQPGPVKTSFATNVSGNKQGSFVPESKPDETAALAEPFMTKYGAVLMAHQQNGDEIAQLIKKCISDKNPPVIIQTSEAITEMAAKILVDPTGNKLRDELGAYLK</sequence>
<dbReference type="SUPFAM" id="SSF51735">
    <property type="entry name" value="NAD(P)-binding Rossmann-fold domains"/>
    <property type="match status" value="1"/>
</dbReference>
<dbReference type="GO" id="GO:0005829">
    <property type="term" value="C:cytosol"/>
    <property type="evidence" value="ECO:0007669"/>
    <property type="project" value="TreeGrafter"/>
</dbReference>
<dbReference type="Pfam" id="PF00106">
    <property type="entry name" value="adh_short"/>
    <property type="match status" value="1"/>
</dbReference>
<accession>A0A9Q1BV06</accession>
<protein>
    <submittedName>
        <fullName evidence="4">Retinol dehydrogenase 8</fullName>
    </submittedName>
</protein>
<comment type="caution">
    <text evidence="4">The sequence shown here is derived from an EMBL/GenBank/DDBJ whole genome shotgun (WGS) entry which is preliminary data.</text>
</comment>
<dbReference type="CDD" id="cd05374">
    <property type="entry name" value="17beta-HSD-like_SDR_c"/>
    <property type="match status" value="1"/>
</dbReference>
<evidence type="ECO:0000256" key="3">
    <source>
        <dbReference type="RuleBase" id="RU000363"/>
    </source>
</evidence>
<gene>
    <name evidence="4" type="ORF">HOLleu_24142</name>
</gene>
<evidence type="ECO:0000256" key="2">
    <source>
        <dbReference type="ARBA" id="ARBA00023002"/>
    </source>
</evidence>
<dbReference type="EMBL" id="JAIZAY010000011">
    <property type="protein sequence ID" value="KAJ8033783.1"/>
    <property type="molecule type" value="Genomic_DNA"/>
</dbReference>
<dbReference type="PANTHER" id="PTHR43391:SF86">
    <property type="entry name" value="SHORT-CHAIN DEHYDROGENASE_REDUCTASE FAMILY PROTEIN"/>
    <property type="match status" value="1"/>
</dbReference>
<dbReference type="PANTHER" id="PTHR43391">
    <property type="entry name" value="RETINOL DEHYDROGENASE-RELATED"/>
    <property type="match status" value="1"/>
</dbReference>
<dbReference type="Gene3D" id="3.40.50.720">
    <property type="entry name" value="NAD(P)-binding Rossmann-like Domain"/>
    <property type="match status" value="1"/>
</dbReference>
<reference evidence="4" key="1">
    <citation type="submission" date="2021-10" db="EMBL/GenBank/DDBJ databases">
        <title>Tropical sea cucumber genome reveals ecological adaptation and Cuvierian tubules defense mechanism.</title>
        <authorList>
            <person name="Chen T."/>
        </authorList>
    </citation>
    <scope>NUCLEOTIDE SEQUENCE</scope>
    <source>
        <strain evidence="4">Nanhai2018</strain>
        <tissue evidence="4">Muscle</tissue>
    </source>
</reference>
<dbReference type="AlphaFoldDB" id="A0A9Q1BV06"/>
<dbReference type="PRINTS" id="PR00081">
    <property type="entry name" value="GDHRDH"/>
</dbReference>
<evidence type="ECO:0000256" key="1">
    <source>
        <dbReference type="ARBA" id="ARBA00006484"/>
    </source>
</evidence>
<name>A0A9Q1BV06_HOLLE</name>
<dbReference type="PRINTS" id="PR00080">
    <property type="entry name" value="SDRFAMILY"/>
</dbReference>
<dbReference type="GO" id="GO:0016491">
    <property type="term" value="F:oxidoreductase activity"/>
    <property type="evidence" value="ECO:0007669"/>
    <property type="project" value="UniProtKB-KW"/>
</dbReference>
<dbReference type="InterPro" id="IPR020904">
    <property type="entry name" value="Sc_DH/Rdtase_CS"/>
</dbReference>
<dbReference type="InterPro" id="IPR036291">
    <property type="entry name" value="NAD(P)-bd_dom_sf"/>
</dbReference>
<keyword evidence="2" id="KW-0560">Oxidoreductase</keyword>
<evidence type="ECO:0000313" key="4">
    <source>
        <dbReference type="EMBL" id="KAJ8033783.1"/>
    </source>
</evidence>
<organism evidence="4 5">
    <name type="scientific">Holothuria leucospilota</name>
    <name type="common">Black long sea cucumber</name>
    <name type="synonym">Mertensiothuria leucospilota</name>
    <dbReference type="NCBI Taxonomy" id="206669"/>
    <lineage>
        <taxon>Eukaryota</taxon>
        <taxon>Metazoa</taxon>
        <taxon>Echinodermata</taxon>
        <taxon>Eleutherozoa</taxon>
        <taxon>Echinozoa</taxon>
        <taxon>Holothuroidea</taxon>
        <taxon>Aspidochirotacea</taxon>
        <taxon>Aspidochirotida</taxon>
        <taxon>Holothuriidae</taxon>
        <taxon>Holothuria</taxon>
    </lineage>
</organism>
<proteinExistence type="inferred from homology"/>
<keyword evidence="5" id="KW-1185">Reference proteome</keyword>
<comment type="similarity">
    <text evidence="1 3">Belongs to the short-chain dehydrogenases/reductases (SDR) family.</text>
</comment>
<dbReference type="Proteomes" id="UP001152320">
    <property type="component" value="Chromosome 11"/>
</dbReference>
<evidence type="ECO:0000313" key="5">
    <source>
        <dbReference type="Proteomes" id="UP001152320"/>
    </source>
</evidence>
<dbReference type="OrthoDB" id="47007at2759"/>
<dbReference type="PROSITE" id="PS00061">
    <property type="entry name" value="ADH_SHORT"/>
    <property type="match status" value="1"/>
</dbReference>